<evidence type="ECO:0000313" key="5">
    <source>
        <dbReference type="EMBL" id="GJT42384.1"/>
    </source>
</evidence>
<dbReference type="PROSITE" id="PS50158">
    <property type="entry name" value="ZF_CCHC"/>
    <property type="match status" value="1"/>
</dbReference>
<sequence length="386" mass="43519">MVAASKVPMLKPGEFELWRMSIEQYIQMIDYALWEVIENGATLPKTQMVEGVMTLMPITSAEDKPQRRLEVKARSTLMMGIPNKHQLKFNSIKDAKLMLEAIEKRFGGNAATKKTQRNLLKQQYENFTAPSSEMLDQTFDKLQKLVSQLELLDEKLSQEDVNQKLKSLSPEWNTHAVVVTTASTQVNTANSTNIDNLSDAVIFLLFASQPNSPQLAHEDLKLNVNGNETIGFDKSKVECYNCHKRGHFASECRALRNQDNKNKEVSRRSVPMETTTSTALVSCDGLGGYDWSDQAEEGPKYALMAYSSTSSDSKVSNDSTCSKSCLETVKLLKSQYDQLLKDFKKFELMVLDEFVNQSVVENSKTKSSEEEPKEVRKNNDAPIIEE</sequence>
<dbReference type="EMBL" id="BQNB010015640">
    <property type="protein sequence ID" value="GJT42384.1"/>
    <property type="molecule type" value="Genomic_DNA"/>
</dbReference>
<evidence type="ECO:0000259" key="4">
    <source>
        <dbReference type="PROSITE" id="PS50158"/>
    </source>
</evidence>
<dbReference type="PANTHER" id="PTHR35317">
    <property type="entry name" value="OS04G0629600 PROTEIN"/>
    <property type="match status" value="1"/>
</dbReference>
<feature type="coiled-coil region" evidence="2">
    <location>
        <begin position="135"/>
        <end position="162"/>
    </location>
</feature>
<keyword evidence="1" id="KW-0862">Zinc</keyword>
<evidence type="ECO:0000256" key="1">
    <source>
        <dbReference type="PROSITE-ProRule" id="PRU00047"/>
    </source>
</evidence>
<feature type="region of interest" description="Disordered" evidence="3">
    <location>
        <begin position="359"/>
        <end position="386"/>
    </location>
</feature>
<gene>
    <name evidence="5" type="ORF">Tco_0951099</name>
</gene>
<protein>
    <submittedName>
        <fullName evidence="5">Ribonuclease H-like domain-containing protein</fullName>
    </submittedName>
</protein>
<dbReference type="Pfam" id="PF14223">
    <property type="entry name" value="Retrotran_gag_2"/>
    <property type="match status" value="1"/>
</dbReference>
<keyword evidence="1" id="KW-0863">Zinc-finger</keyword>
<dbReference type="Proteomes" id="UP001151760">
    <property type="component" value="Unassembled WGS sequence"/>
</dbReference>
<dbReference type="Gene3D" id="4.10.60.10">
    <property type="entry name" value="Zinc finger, CCHC-type"/>
    <property type="match status" value="1"/>
</dbReference>
<proteinExistence type="predicted"/>
<dbReference type="InterPro" id="IPR036875">
    <property type="entry name" value="Znf_CCHC_sf"/>
</dbReference>
<reference evidence="5" key="2">
    <citation type="submission" date="2022-01" db="EMBL/GenBank/DDBJ databases">
        <authorList>
            <person name="Yamashiro T."/>
            <person name="Shiraishi A."/>
            <person name="Satake H."/>
            <person name="Nakayama K."/>
        </authorList>
    </citation>
    <scope>NUCLEOTIDE SEQUENCE</scope>
</reference>
<feature type="compositionally biased region" description="Basic and acidic residues" evidence="3">
    <location>
        <begin position="363"/>
        <end position="379"/>
    </location>
</feature>
<evidence type="ECO:0000256" key="2">
    <source>
        <dbReference type="SAM" id="Coils"/>
    </source>
</evidence>
<evidence type="ECO:0000256" key="3">
    <source>
        <dbReference type="SAM" id="MobiDB-lite"/>
    </source>
</evidence>
<evidence type="ECO:0000313" key="6">
    <source>
        <dbReference type="Proteomes" id="UP001151760"/>
    </source>
</evidence>
<dbReference type="SMART" id="SM00343">
    <property type="entry name" value="ZnF_C2HC"/>
    <property type="match status" value="1"/>
</dbReference>
<dbReference type="InterPro" id="IPR001878">
    <property type="entry name" value="Znf_CCHC"/>
</dbReference>
<comment type="caution">
    <text evidence="5">The sequence shown here is derived from an EMBL/GenBank/DDBJ whole genome shotgun (WGS) entry which is preliminary data.</text>
</comment>
<organism evidence="5 6">
    <name type="scientific">Tanacetum coccineum</name>
    <dbReference type="NCBI Taxonomy" id="301880"/>
    <lineage>
        <taxon>Eukaryota</taxon>
        <taxon>Viridiplantae</taxon>
        <taxon>Streptophyta</taxon>
        <taxon>Embryophyta</taxon>
        <taxon>Tracheophyta</taxon>
        <taxon>Spermatophyta</taxon>
        <taxon>Magnoliopsida</taxon>
        <taxon>eudicotyledons</taxon>
        <taxon>Gunneridae</taxon>
        <taxon>Pentapetalae</taxon>
        <taxon>asterids</taxon>
        <taxon>campanulids</taxon>
        <taxon>Asterales</taxon>
        <taxon>Asteraceae</taxon>
        <taxon>Asteroideae</taxon>
        <taxon>Anthemideae</taxon>
        <taxon>Anthemidinae</taxon>
        <taxon>Tanacetum</taxon>
    </lineage>
</organism>
<accession>A0ABQ5DZW1</accession>
<keyword evidence="1" id="KW-0479">Metal-binding</keyword>
<feature type="domain" description="CCHC-type" evidence="4">
    <location>
        <begin position="239"/>
        <end position="253"/>
    </location>
</feature>
<reference evidence="5" key="1">
    <citation type="journal article" date="2022" name="Int. J. Mol. Sci.">
        <title>Draft Genome of Tanacetum Coccineum: Genomic Comparison of Closely Related Tanacetum-Family Plants.</title>
        <authorList>
            <person name="Yamashiro T."/>
            <person name="Shiraishi A."/>
            <person name="Nakayama K."/>
            <person name="Satake H."/>
        </authorList>
    </citation>
    <scope>NUCLEOTIDE SEQUENCE</scope>
</reference>
<name>A0ABQ5DZW1_9ASTR</name>
<dbReference type="SUPFAM" id="SSF57756">
    <property type="entry name" value="Retrovirus zinc finger-like domains"/>
    <property type="match status" value="1"/>
</dbReference>
<dbReference type="PANTHER" id="PTHR35317:SF44">
    <property type="entry name" value="RNA-DIRECTED DNA POLYMERASE"/>
    <property type="match status" value="1"/>
</dbReference>
<keyword evidence="2" id="KW-0175">Coiled coil</keyword>
<keyword evidence="6" id="KW-1185">Reference proteome</keyword>